<dbReference type="GO" id="GO:0071555">
    <property type="term" value="P:cell wall organization"/>
    <property type="evidence" value="ECO:0007669"/>
    <property type="project" value="UniProtKB-KW"/>
</dbReference>
<dbReference type="Proteomes" id="UP000177725">
    <property type="component" value="Unassembled WGS sequence"/>
</dbReference>
<comment type="similarity">
    <text evidence="1">Belongs to the FemABX family.</text>
</comment>
<dbReference type="GO" id="GO:0008360">
    <property type="term" value="P:regulation of cell shape"/>
    <property type="evidence" value="ECO:0007669"/>
    <property type="project" value="UniProtKB-KW"/>
</dbReference>
<dbReference type="Pfam" id="PF02388">
    <property type="entry name" value="FemAB"/>
    <property type="match status" value="2"/>
</dbReference>
<dbReference type="PROSITE" id="PS51191">
    <property type="entry name" value="FEMABX"/>
    <property type="match status" value="1"/>
</dbReference>
<evidence type="ECO:0000313" key="7">
    <source>
        <dbReference type="EMBL" id="OGZ34062.1"/>
    </source>
</evidence>
<dbReference type="EMBL" id="MHMV01000033">
    <property type="protein sequence ID" value="OGZ34062.1"/>
    <property type="molecule type" value="Genomic_DNA"/>
</dbReference>
<dbReference type="InterPro" id="IPR003447">
    <property type="entry name" value="FEMABX"/>
</dbReference>
<keyword evidence="4" id="KW-0573">Peptidoglycan synthesis</keyword>
<sequence>MINAFDANKENWNRFVVQHGGSFLQSYEWGEFQKSIGREVFYFKDINFQALVIKYQMPLGRNYLFCPHGPIIKSEIRNPKSETNSKLKCSNFINEVTNLAKREKSVFIRVEPMGDIRREELEELCFEKSKDIQPHKTLVLDLNLSEEELLAQMHEKTRYNIGLAARKGLTVRQTEYNEKDFEEFWRLVSITYKRQGIRSFSKEYYKKQLNFTPHPIPLLIQGEGMDHPSSVEEGYGGGGVQFRNILFLAEYKGKPIAANMVNIFGQRTTYLHGGSDNELRFLMAPHLLQWEQIKFAKNQSCKIYDFWGCDDERWPGVSRFKKGFGGREIEWCGTHDYVFDKFWYKIYKVGRSILR</sequence>
<evidence type="ECO:0000256" key="2">
    <source>
        <dbReference type="ARBA" id="ARBA00022679"/>
    </source>
</evidence>
<dbReference type="Gene3D" id="3.40.630.30">
    <property type="match status" value="1"/>
</dbReference>
<proteinExistence type="inferred from homology"/>
<evidence type="ECO:0000256" key="6">
    <source>
        <dbReference type="ARBA" id="ARBA00023316"/>
    </source>
</evidence>
<name>A0A1G2F8I5_9BACT</name>
<dbReference type="InterPro" id="IPR016181">
    <property type="entry name" value="Acyl_CoA_acyltransferase"/>
</dbReference>
<keyword evidence="3" id="KW-0133">Cell shape</keyword>
<evidence type="ECO:0000313" key="8">
    <source>
        <dbReference type="Proteomes" id="UP000177725"/>
    </source>
</evidence>
<evidence type="ECO:0000256" key="5">
    <source>
        <dbReference type="ARBA" id="ARBA00023315"/>
    </source>
</evidence>
<evidence type="ECO:0000256" key="3">
    <source>
        <dbReference type="ARBA" id="ARBA00022960"/>
    </source>
</evidence>
<dbReference type="GO" id="GO:0009252">
    <property type="term" value="P:peptidoglycan biosynthetic process"/>
    <property type="evidence" value="ECO:0007669"/>
    <property type="project" value="UniProtKB-KW"/>
</dbReference>
<dbReference type="SUPFAM" id="SSF55729">
    <property type="entry name" value="Acyl-CoA N-acyltransferases (Nat)"/>
    <property type="match status" value="2"/>
</dbReference>
<evidence type="ECO:0008006" key="9">
    <source>
        <dbReference type="Google" id="ProtNLM"/>
    </source>
</evidence>
<dbReference type="GO" id="GO:0016755">
    <property type="term" value="F:aminoacyltransferase activity"/>
    <property type="evidence" value="ECO:0007669"/>
    <property type="project" value="InterPro"/>
</dbReference>
<dbReference type="PANTHER" id="PTHR36174:SF1">
    <property type="entry name" value="LIPID II:GLYCINE GLYCYLTRANSFERASE"/>
    <property type="match status" value="1"/>
</dbReference>
<accession>A0A1G2F8I5</accession>
<keyword evidence="6" id="KW-0961">Cell wall biogenesis/degradation</keyword>
<dbReference type="AlphaFoldDB" id="A0A1G2F8I5"/>
<keyword evidence="5" id="KW-0012">Acyltransferase</keyword>
<dbReference type="InterPro" id="IPR050644">
    <property type="entry name" value="PG_Glycine_Bridge_Synth"/>
</dbReference>
<reference evidence="7 8" key="1">
    <citation type="journal article" date="2016" name="Nat. Commun.">
        <title>Thousands of microbial genomes shed light on interconnected biogeochemical processes in an aquifer system.</title>
        <authorList>
            <person name="Anantharaman K."/>
            <person name="Brown C.T."/>
            <person name="Hug L.A."/>
            <person name="Sharon I."/>
            <person name="Castelle C.J."/>
            <person name="Probst A.J."/>
            <person name="Thomas B.C."/>
            <person name="Singh A."/>
            <person name="Wilkins M.J."/>
            <person name="Karaoz U."/>
            <person name="Brodie E.L."/>
            <person name="Williams K.H."/>
            <person name="Hubbard S.S."/>
            <person name="Banfield J.F."/>
        </authorList>
    </citation>
    <scope>NUCLEOTIDE SEQUENCE [LARGE SCALE GENOMIC DNA]</scope>
</reference>
<keyword evidence="2" id="KW-0808">Transferase</keyword>
<gene>
    <name evidence="7" type="ORF">A2174_03020</name>
</gene>
<comment type="caution">
    <text evidence="7">The sequence shown here is derived from an EMBL/GenBank/DDBJ whole genome shotgun (WGS) entry which is preliminary data.</text>
</comment>
<evidence type="ECO:0000256" key="1">
    <source>
        <dbReference type="ARBA" id="ARBA00009943"/>
    </source>
</evidence>
<dbReference type="PANTHER" id="PTHR36174">
    <property type="entry name" value="LIPID II:GLYCINE GLYCYLTRANSFERASE"/>
    <property type="match status" value="1"/>
</dbReference>
<organism evidence="7 8">
    <name type="scientific">Candidatus Portnoybacteria bacterium RBG_13_41_18</name>
    <dbReference type="NCBI Taxonomy" id="1801991"/>
    <lineage>
        <taxon>Bacteria</taxon>
        <taxon>Candidatus Portnoyibacteriota</taxon>
    </lineage>
</organism>
<protein>
    <recommendedName>
        <fullName evidence="9">BioF2-like acetyltransferase domain-containing protein</fullName>
    </recommendedName>
</protein>
<evidence type="ECO:0000256" key="4">
    <source>
        <dbReference type="ARBA" id="ARBA00022984"/>
    </source>
</evidence>